<reference evidence="1" key="1">
    <citation type="submission" date="2015-09" db="EMBL/GenBank/DDBJ databases">
        <title>Draft Genome Sequences of Two Novel Amoeba-resistant Intranuclear Bacteria, Candidatus Berkiella cookevillensis and Candidatus Berkiella aquae.</title>
        <authorList>
            <person name="Mehari Y.T."/>
            <person name="Arivett B.A."/>
            <person name="Farone A.L."/>
            <person name="Gunderson J.H."/>
            <person name="Farone M.B."/>
        </authorList>
    </citation>
    <scope>NUCLEOTIDE SEQUENCE [LARGE SCALE GENOMIC DNA]</scope>
    <source>
        <strain evidence="1">HT99</strain>
    </source>
</reference>
<name>A0A0Q9YYZ4_9GAMM</name>
<accession>A0A0Q9YYZ4</accession>
<dbReference type="EMBL" id="LKAJ02000001">
    <property type="protein sequence ID" value="MCS5710336.1"/>
    <property type="molecule type" value="Genomic_DNA"/>
</dbReference>
<dbReference type="RefSeq" id="WP_158003365.1">
    <property type="nucleotide sequence ID" value="NZ_LKAJ02000001.1"/>
</dbReference>
<evidence type="ECO:0000313" key="2">
    <source>
        <dbReference type="EMBL" id="MCS5710336.1"/>
    </source>
</evidence>
<dbReference type="AlphaFoldDB" id="A0A0Q9YYZ4"/>
<reference evidence="2" key="2">
    <citation type="journal article" date="2016" name="Genome Announc.">
        <title>Draft Genome Sequences of Two Novel Amoeba-Resistant Intranuclear Bacteria, 'Candidatus Berkiella cookevillensis' and 'Candidatus Berkiella aquae'.</title>
        <authorList>
            <person name="Mehari Y.T."/>
            <person name="Arivett B.A."/>
            <person name="Farone A.L."/>
            <person name="Gunderson J.H."/>
            <person name="Farone M.B."/>
        </authorList>
    </citation>
    <scope>NUCLEOTIDE SEQUENCE</scope>
    <source>
        <strain evidence="2">HT99</strain>
    </source>
</reference>
<dbReference type="EMBL" id="LKAJ01000003">
    <property type="protein sequence ID" value="KRG21975.1"/>
    <property type="molecule type" value="Genomic_DNA"/>
</dbReference>
<reference evidence="2" key="3">
    <citation type="submission" date="2021-06" db="EMBL/GenBank/DDBJ databases">
        <title>Genomic Description and Analysis of Intracellular Bacteria, Candidatus Berkiella cookevillensis and Candidatus Berkiella aquae.</title>
        <authorList>
            <person name="Kidane D.T."/>
            <person name="Mehari Y.T."/>
            <person name="Rice F.C."/>
            <person name="Arivett B.A."/>
            <person name="Farone A.L."/>
            <person name="Berk S.G."/>
            <person name="Farone M.B."/>
        </authorList>
    </citation>
    <scope>NUCLEOTIDE SEQUENCE</scope>
    <source>
        <strain evidence="2">HT99</strain>
    </source>
</reference>
<comment type="caution">
    <text evidence="1">The sequence shown here is derived from an EMBL/GenBank/DDBJ whole genome shotgun (WGS) entry which is preliminary data.</text>
</comment>
<evidence type="ECO:0000313" key="1">
    <source>
        <dbReference type="EMBL" id="KRG21975.1"/>
    </source>
</evidence>
<evidence type="ECO:0000313" key="3">
    <source>
        <dbReference type="Proteomes" id="UP000051497"/>
    </source>
</evidence>
<sequence length="55" mass="5988">MFTLENAMLSTISGGCDECNAELAVETENANQDLLDATETSSLSLNNYEPIFNLE</sequence>
<dbReference type="Proteomes" id="UP000051497">
    <property type="component" value="Unassembled WGS sequence"/>
</dbReference>
<keyword evidence="3" id="KW-1185">Reference proteome</keyword>
<gene>
    <name evidence="2" type="ORF">HT99x_002760</name>
    <name evidence="1" type="ORF">HT99x_01169</name>
</gene>
<proteinExistence type="predicted"/>
<organism evidence="1">
    <name type="scientific">Candidatus Berkiella aquae</name>
    <dbReference type="NCBI Taxonomy" id="295108"/>
    <lineage>
        <taxon>Bacteria</taxon>
        <taxon>Pseudomonadati</taxon>
        <taxon>Pseudomonadota</taxon>
        <taxon>Gammaproteobacteria</taxon>
        <taxon>Candidatus Berkiellales</taxon>
        <taxon>Candidatus Berkiellaceae</taxon>
        <taxon>Candidatus Berkiella</taxon>
    </lineage>
</organism>
<protein>
    <submittedName>
        <fullName evidence="1">Uncharacterized protein</fullName>
    </submittedName>
</protein>